<feature type="transmembrane region" description="Helical" evidence="1">
    <location>
        <begin position="6"/>
        <end position="28"/>
    </location>
</feature>
<dbReference type="Pfam" id="PF14286">
    <property type="entry name" value="DHHW"/>
    <property type="match status" value="1"/>
</dbReference>
<proteinExistence type="predicted"/>
<keyword evidence="1" id="KW-0472">Membrane</keyword>
<organism evidence="2 3">
    <name type="scientific">Romboutsia timonensis</name>
    <dbReference type="NCBI Taxonomy" id="1776391"/>
    <lineage>
        <taxon>Bacteria</taxon>
        <taxon>Bacillati</taxon>
        <taxon>Bacillota</taxon>
        <taxon>Clostridia</taxon>
        <taxon>Peptostreptococcales</taxon>
        <taxon>Peptostreptococcaceae</taxon>
        <taxon>Romboutsia</taxon>
    </lineage>
</organism>
<sequence>MKNKNLLKIITIAFFLVFIFSVPIITLFTEDKKISEIENKILTQLPRISFENISSKRFMKNLDNYTSDQFPFRTNFIKLKNTYNYIIGQREFRDVYVGKDNRLMEEYKFNKESVDKNISNILKISSYMYESKNIKSKLMVVPTSIAFYKNDLPEFSITNNQKDSLNYINNSILDYDFLSFYTPYNVLNKNKDKYIYYNTDHHWTQLGAYISYLDMFNYKYDDKILFNNYNKVSDNFYGTYYSKALLPMIKGDLIYSYSDFNNFKIEIDFDKTYNNLYDTNKLNGKNKYQYFLHGDPSFAVIYGDSNNTNEVIVFKDSYAHSLLPFLTNNYGKIHIIDPRYYNIDLEDYLNQNPNINEALFINNIQSFNSTLYK</sequence>
<comment type="caution">
    <text evidence="2">The sequence shown here is derived from an EMBL/GenBank/DDBJ whole genome shotgun (WGS) entry which is preliminary data.</text>
</comment>
<reference evidence="2" key="1">
    <citation type="journal article" date="2021" name="PeerJ">
        <title>Extensive microbial diversity within the chicken gut microbiome revealed by metagenomics and culture.</title>
        <authorList>
            <person name="Gilroy R."/>
            <person name="Ravi A."/>
            <person name="Getino M."/>
            <person name="Pursley I."/>
            <person name="Horton D.L."/>
            <person name="Alikhan N.F."/>
            <person name="Baker D."/>
            <person name="Gharbi K."/>
            <person name="Hall N."/>
            <person name="Watson M."/>
            <person name="Adriaenssens E.M."/>
            <person name="Foster-Nyarko E."/>
            <person name="Jarju S."/>
            <person name="Secka A."/>
            <person name="Antonio M."/>
            <person name="Oren A."/>
            <person name="Chaudhuri R.R."/>
            <person name="La Ragione R."/>
            <person name="Hildebrand F."/>
            <person name="Pallen M.J."/>
        </authorList>
    </citation>
    <scope>NUCLEOTIDE SEQUENCE</scope>
    <source>
        <strain evidence="2">1277</strain>
    </source>
</reference>
<dbReference type="InterPro" id="IPR025945">
    <property type="entry name" value="DHHW"/>
</dbReference>
<reference evidence="2" key="2">
    <citation type="submission" date="2021-09" db="EMBL/GenBank/DDBJ databases">
        <authorList>
            <person name="Gilroy R."/>
        </authorList>
    </citation>
    <scope>NUCLEOTIDE SEQUENCE</scope>
    <source>
        <strain evidence="2">1277</strain>
    </source>
</reference>
<name>A0A921MZH3_9FIRM</name>
<dbReference type="EMBL" id="DYUB01000074">
    <property type="protein sequence ID" value="HJG95902.1"/>
    <property type="molecule type" value="Genomic_DNA"/>
</dbReference>
<evidence type="ECO:0000313" key="3">
    <source>
        <dbReference type="Proteomes" id="UP000776700"/>
    </source>
</evidence>
<evidence type="ECO:0008006" key="4">
    <source>
        <dbReference type="Google" id="ProtNLM"/>
    </source>
</evidence>
<accession>A0A921MZH3</accession>
<keyword evidence="1" id="KW-1133">Transmembrane helix</keyword>
<dbReference type="Proteomes" id="UP000776700">
    <property type="component" value="Unassembled WGS sequence"/>
</dbReference>
<dbReference type="AlphaFoldDB" id="A0A921MZH3"/>
<keyword evidence="1" id="KW-0812">Transmembrane</keyword>
<gene>
    <name evidence="2" type="ORF">K8V90_02215</name>
</gene>
<evidence type="ECO:0000313" key="2">
    <source>
        <dbReference type="EMBL" id="HJG95902.1"/>
    </source>
</evidence>
<protein>
    <recommendedName>
        <fullName evidence="4">DHHW protein</fullName>
    </recommendedName>
</protein>
<evidence type="ECO:0000256" key="1">
    <source>
        <dbReference type="SAM" id="Phobius"/>
    </source>
</evidence>